<dbReference type="InterPro" id="IPR001989">
    <property type="entry name" value="Radical_activat_CS"/>
</dbReference>
<dbReference type="InterPro" id="IPR013785">
    <property type="entry name" value="Aldolase_TIM"/>
</dbReference>
<dbReference type="SFLD" id="SFLDG01099">
    <property type="entry name" value="Uncharacterised_Radical_SAM_Su"/>
    <property type="match status" value="1"/>
</dbReference>
<keyword evidence="7" id="KW-0408">Iron</keyword>
<evidence type="ECO:0000256" key="4">
    <source>
        <dbReference type="ARBA" id="ARBA00022691"/>
    </source>
</evidence>
<dbReference type="InterPro" id="IPR040085">
    <property type="entry name" value="MJ0674-like"/>
</dbReference>
<keyword evidence="5" id="KW-0479">Metal-binding</keyword>
<dbReference type="EMBL" id="JAJEQE010000032">
    <property type="protein sequence ID" value="MCC2149513.1"/>
    <property type="molecule type" value="Genomic_DNA"/>
</dbReference>
<dbReference type="RefSeq" id="WP_248835570.1">
    <property type="nucleotide sequence ID" value="NZ_JAJEQE010000032.1"/>
</dbReference>
<dbReference type="SUPFAM" id="SSF102114">
    <property type="entry name" value="Radical SAM enzymes"/>
    <property type="match status" value="1"/>
</dbReference>
<keyword evidence="11" id="KW-1185">Reference proteome</keyword>
<keyword evidence="8" id="KW-0411">Iron-sulfur</keyword>
<comment type="cofactor">
    <cofactor evidence="1">
        <name>[4Fe-4S] cluster</name>
        <dbReference type="ChEBI" id="CHEBI:49883"/>
    </cofactor>
</comment>
<keyword evidence="3" id="KW-0004">4Fe-4S</keyword>
<dbReference type="InterPro" id="IPR007197">
    <property type="entry name" value="rSAM"/>
</dbReference>
<evidence type="ECO:0000256" key="2">
    <source>
        <dbReference type="ARBA" id="ARBA00009777"/>
    </source>
</evidence>
<gene>
    <name evidence="10" type="ORF">LKD42_09635</name>
</gene>
<comment type="similarity">
    <text evidence="2">Belongs to the organic radical-activating enzymes family.</text>
</comment>
<dbReference type="PANTHER" id="PTHR43075">
    <property type="entry name" value="FORMATE LYASE ACTIVATING ENZYME, PUTATIVE (AFU_ORTHOLOGUE AFUA_2G15630)-RELATED"/>
    <property type="match status" value="1"/>
</dbReference>
<accession>A0ABS8EWE8</accession>
<sequence length="300" mass="33991">MIDQKCRLCPRECKAERENGQMGFCGMTGKGIRAARAALHFWEEPCISGKGGSGAVFFAGCTLRCVYCQNREIAAGRMGEGISLSRLVDIFFELKEQGAENINLVTPSHYADKIMSAIRMAKESGFDLPFVYNCSGYEKVEILKQLTGLIDIYLTDFKYMSPESALRYSHAKDYPKAAKAALAEMMRQQPQTIYDEYGMMKRGVLVRHLLLPSHRKEAEQVVKYVYDTYKDQAAISLMCQYTPLGELDNYPELNRRVTKREYEKLLDFAVELGVENGYMQEMESAKVCYIPPFDGEGIKA</sequence>
<dbReference type="CDD" id="cd01335">
    <property type="entry name" value="Radical_SAM"/>
    <property type="match status" value="1"/>
</dbReference>
<keyword evidence="4" id="KW-0949">S-adenosyl-L-methionine</keyword>
<dbReference type="PANTHER" id="PTHR43075:SF1">
    <property type="entry name" value="FORMATE LYASE ACTIVATING ENZYME, PUTATIVE (AFU_ORTHOLOGUE AFUA_2G15630)-RELATED"/>
    <property type="match status" value="1"/>
</dbReference>
<evidence type="ECO:0000256" key="8">
    <source>
        <dbReference type="ARBA" id="ARBA00023014"/>
    </source>
</evidence>
<dbReference type="Gene3D" id="3.20.20.70">
    <property type="entry name" value="Aldolase class I"/>
    <property type="match status" value="1"/>
</dbReference>
<proteinExistence type="inferred from homology"/>
<evidence type="ECO:0000259" key="9">
    <source>
        <dbReference type="Pfam" id="PF04055"/>
    </source>
</evidence>
<dbReference type="PIRSF" id="PIRSF004869">
    <property type="entry name" value="PflX_prd"/>
    <property type="match status" value="1"/>
</dbReference>
<organism evidence="10 11">
    <name type="scientific">Hominisplanchenecus faecis</name>
    <dbReference type="NCBI Taxonomy" id="2885351"/>
    <lineage>
        <taxon>Bacteria</taxon>
        <taxon>Bacillati</taxon>
        <taxon>Bacillota</taxon>
        <taxon>Clostridia</taxon>
        <taxon>Lachnospirales</taxon>
        <taxon>Lachnospiraceae</taxon>
        <taxon>Hominisplanchenecus</taxon>
    </lineage>
</organism>
<evidence type="ECO:0000256" key="6">
    <source>
        <dbReference type="ARBA" id="ARBA00023002"/>
    </source>
</evidence>
<dbReference type="PROSITE" id="PS01087">
    <property type="entry name" value="RADICAL_ACTIVATING"/>
    <property type="match status" value="1"/>
</dbReference>
<evidence type="ECO:0000313" key="11">
    <source>
        <dbReference type="Proteomes" id="UP001299235"/>
    </source>
</evidence>
<dbReference type="InterPro" id="IPR016431">
    <property type="entry name" value="Pyrv-formate_lyase-activ_prd"/>
</dbReference>
<evidence type="ECO:0000256" key="7">
    <source>
        <dbReference type="ARBA" id="ARBA00023004"/>
    </source>
</evidence>
<evidence type="ECO:0000313" key="10">
    <source>
        <dbReference type="EMBL" id="MCC2149513.1"/>
    </source>
</evidence>
<feature type="domain" description="Radical SAM core" evidence="9">
    <location>
        <begin position="57"/>
        <end position="186"/>
    </location>
</feature>
<dbReference type="SFLD" id="SFLDS00029">
    <property type="entry name" value="Radical_SAM"/>
    <property type="match status" value="1"/>
</dbReference>
<keyword evidence="6" id="KW-0560">Oxidoreductase</keyword>
<protein>
    <submittedName>
        <fullName evidence="10">Radical SAM protein</fullName>
    </submittedName>
</protein>
<reference evidence="10 11" key="1">
    <citation type="submission" date="2021-10" db="EMBL/GenBank/DDBJ databases">
        <title>Anaerobic single-cell dispensing facilitates the cultivation of human gut bacteria.</title>
        <authorList>
            <person name="Afrizal A."/>
        </authorList>
    </citation>
    <scope>NUCLEOTIDE SEQUENCE [LARGE SCALE GENOMIC DNA]</scope>
    <source>
        <strain evidence="10 11">CLA-AA-H246</strain>
    </source>
</reference>
<evidence type="ECO:0000256" key="1">
    <source>
        <dbReference type="ARBA" id="ARBA00001966"/>
    </source>
</evidence>
<dbReference type="Proteomes" id="UP001299235">
    <property type="component" value="Unassembled WGS sequence"/>
</dbReference>
<evidence type="ECO:0000256" key="5">
    <source>
        <dbReference type="ARBA" id="ARBA00022723"/>
    </source>
</evidence>
<name>A0ABS8EWE8_9FIRM</name>
<evidence type="ECO:0000256" key="3">
    <source>
        <dbReference type="ARBA" id="ARBA00022485"/>
    </source>
</evidence>
<comment type="caution">
    <text evidence="10">The sequence shown here is derived from an EMBL/GenBank/DDBJ whole genome shotgun (WGS) entry which is preliminary data.</text>
</comment>
<dbReference type="InterPro" id="IPR058240">
    <property type="entry name" value="rSAM_sf"/>
</dbReference>
<dbReference type="Pfam" id="PF04055">
    <property type="entry name" value="Radical_SAM"/>
    <property type="match status" value="1"/>
</dbReference>